<sequence length="388" mass="40851">MKRPILLAFVSATACLPALAQEDWSLWETDWKAEAGLVLSPGADQPALYRLGFGVDTNRALDNGLVLGLALQMDAQQDHPSRLGFSGIVAAPVPGTPAIAGAFSGLARSPGMEDDGARSVLQTAYLYAEGGYGEVRLGRDEGIAKRFSQGAPSLFSTVSLHAPRLDPDGGAIVRTDHDLTGPAAKVSYTTPRIVGFKGGLSYTPDADVRGLDRDPVRILPGTAAYSISDAGEASLSFNHRFRESGVRVRASTAWSRADVDASPVSPVTYGTVETLSFGANAEWKDTVVGASWQGSDNGLTGRPGDYSAWTAGITQSALGFDWGVEYGRATDEAAGVEGESWRAGLARPVTESARIAFGYRHDQLDFTADAASYPLGGEGIVIEITLSH</sequence>
<dbReference type="PROSITE" id="PS51257">
    <property type="entry name" value="PROKAR_LIPOPROTEIN"/>
    <property type="match status" value="1"/>
</dbReference>
<comment type="caution">
    <text evidence="3">The sequence shown here is derived from an EMBL/GenBank/DDBJ whole genome shotgun (WGS) entry which is preliminary data.</text>
</comment>
<dbReference type="Proteomes" id="UP000027446">
    <property type="component" value="Unassembled WGS sequence"/>
</dbReference>
<organism evidence="3 4">
    <name type="scientific">Hyphomonas adhaerens MHS-3</name>
    <dbReference type="NCBI Taxonomy" id="1280949"/>
    <lineage>
        <taxon>Bacteria</taxon>
        <taxon>Pseudomonadati</taxon>
        <taxon>Pseudomonadota</taxon>
        <taxon>Alphaproteobacteria</taxon>
        <taxon>Hyphomonadales</taxon>
        <taxon>Hyphomonadaceae</taxon>
        <taxon>Hyphomonas</taxon>
    </lineage>
</organism>
<dbReference type="InterPro" id="IPR023614">
    <property type="entry name" value="Porin_dom_sf"/>
</dbReference>
<feature type="chain" id="PRO_5001660863" description="Porin domain-containing protein" evidence="1">
    <location>
        <begin position="21"/>
        <end position="388"/>
    </location>
</feature>
<dbReference type="PATRIC" id="fig|1280949.3.peg.892"/>
<dbReference type="STRING" id="1280949.HAD_04365"/>
<dbReference type="SUPFAM" id="SSF56935">
    <property type="entry name" value="Porins"/>
    <property type="match status" value="1"/>
</dbReference>
<dbReference type="eggNOG" id="COG3203">
    <property type="taxonomic scope" value="Bacteria"/>
</dbReference>
<dbReference type="InterPro" id="IPR033900">
    <property type="entry name" value="Gram_neg_porin_domain"/>
</dbReference>
<dbReference type="AlphaFoldDB" id="A0A069E8X4"/>
<dbReference type="GO" id="GO:0015288">
    <property type="term" value="F:porin activity"/>
    <property type="evidence" value="ECO:0007669"/>
    <property type="project" value="InterPro"/>
</dbReference>
<keyword evidence="4" id="KW-1185">Reference proteome</keyword>
<dbReference type="GO" id="GO:0016020">
    <property type="term" value="C:membrane"/>
    <property type="evidence" value="ECO:0007669"/>
    <property type="project" value="InterPro"/>
</dbReference>
<keyword evidence="1" id="KW-0732">Signal</keyword>
<reference evidence="3 4" key="1">
    <citation type="journal article" date="2014" name="Antonie Van Leeuwenhoek">
        <title>Hyphomonas beringensis sp. nov. and Hyphomonas chukchiensis sp. nov., isolated from surface seawater of the Bering Sea and Chukchi Sea.</title>
        <authorList>
            <person name="Li C."/>
            <person name="Lai Q."/>
            <person name="Li G."/>
            <person name="Dong C."/>
            <person name="Wang J."/>
            <person name="Liao Y."/>
            <person name="Shao Z."/>
        </authorList>
    </citation>
    <scope>NUCLEOTIDE SEQUENCE [LARGE SCALE GENOMIC DNA]</scope>
    <source>
        <strain evidence="3 4">MHS-3</strain>
    </source>
</reference>
<name>A0A069E8X4_9PROT</name>
<accession>A0A069E8X4</accession>
<evidence type="ECO:0000313" key="3">
    <source>
        <dbReference type="EMBL" id="KCZ84886.1"/>
    </source>
</evidence>
<feature type="domain" description="Porin" evidence="2">
    <location>
        <begin position="51"/>
        <end position="363"/>
    </location>
</feature>
<evidence type="ECO:0000256" key="1">
    <source>
        <dbReference type="SAM" id="SignalP"/>
    </source>
</evidence>
<feature type="signal peptide" evidence="1">
    <location>
        <begin position="1"/>
        <end position="20"/>
    </location>
</feature>
<dbReference type="Pfam" id="PF13609">
    <property type="entry name" value="Porin_4"/>
    <property type="match status" value="1"/>
</dbReference>
<dbReference type="RefSeq" id="WP_035569639.1">
    <property type="nucleotide sequence ID" value="NZ_ARYH01000001.1"/>
</dbReference>
<evidence type="ECO:0000313" key="4">
    <source>
        <dbReference type="Proteomes" id="UP000027446"/>
    </source>
</evidence>
<dbReference type="OrthoDB" id="6758483at2"/>
<dbReference type="Gene3D" id="2.40.160.10">
    <property type="entry name" value="Porin"/>
    <property type="match status" value="1"/>
</dbReference>
<gene>
    <name evidence="3" type="ORF">HAD_04365</name>
</gene>
<proteinExistence type="predicted"/>
<protein>
    <recommendedName>
        <fullName evidence="2">Porin domain-containing protein</fullName>
    </recommendedName>
</protein>
<dbReference type="EMBL" id="ARYH01000001">
    <property type="protein sequence ID" value="KCZ84886.1"/>
    <property type="molecule type" value="Genomic_DNA"/>
</dbReference>
<evidence type="ECO:0000259" key="2">
    <source>
        <dbReference type="Pfam" id="PF13609"/>
    </source>
</evidence>